<reference evidence="2 3" key="1">
    <citation type="submission" date="2018-02" db="EMBL/GenBank/DDBJ databases">
        <title>Subsurface microbial communities from deep shales in Ohio and West Virginia, USA.</title>
        <authorList>
            <person name="Wrighton K."/>
        </authorList>
    </citation>
    <scope>NUCLEOTIDE SEQUENCE [LARGE SCALE GENOMIC DNA]</scope>
    <source>
        <strain evidence="2 3">MARC-MIP3H16</strain>
    </source>
</reference>
<name>A0AB37A1C3_9BACT</name>
<keyword evidence="1" id="KW-0812">Transmembrane</keyword>
<dbReference type="AlphaFoldDB" id="A0AB37A1C3"/>
<sequence>MIKAGLSFVAISVMFFIYTSVTMLKECINPNTNIAS</sequence>
<keyword evidence="1" id="KW-1133">Transmembrane helix</keyword>
<evidence type="ECO:0000313" key="2">
    <source>
        <dbReference type="EMBL" id="PPK63022.1"/>
    </source>
</evidence>
<comment type="caution">
    <text evidence="2">The sequence shown here is derived from an EMBL/GenBank/DDBJ whole genome shotgun (WGS) entry which is preliminary data.</text>
</comment>
<gene>
    <name evidence="2" type="ORF">B0F89_101222</name>
</gene>
<organism evidence="2 3">
    <name type="scientific">Malaciobacter marinus</name>
    <dbReference type="NCBI Taxonomy" id="505249"/>
    <lineage>
        <taxon>Bacteria</taxon>
        <taxon>Pseudomonadati</taxon>
        <taxon>Campylobacterota</taxon>
        <taxon>Epsilonproteobacteria</taxon>
        <taxon>Campylobacterales</taxon>
        <taxon>Arcobacteraceae</taxon>
        <taxon>Malaciobacter</taxon>
    </lineage>
</organism>
<accession>A0AB37A1C3</accession>
<dbReference type="Proteomes" id="UP000239861">
    <property type="component" value="Unassembled WGS sequence"/>
</dbReference>
<evidence type="ECO:0000256" key="1">
    <source>
        <dbReference type="SAM" id="Phobius"/>
    </source>
</evidence>
<feature type="transmembrane region" description="Helical" evidence="1">
    <location>
        <begin position="6"/>
        <end position="24"/>
    </location>
</feature>
<evidence type="ECO:0000313" key="3">
    <source>
        <dbReference type="Proteomes" id="UP000239861"/>
    </source>
</evidence>
<protein>
    <submittedName>
        <fullName evidence="2">Uncharacterized protein</fullName>
    </submittedName>
</protein>
<proteinExistence type="predicted"/>
<keyword evidence="1" id="KW-0472">Membrane</keyword>
<dbReference type="EMBL" id="PTIW01000001">
    <property type="protein sequence ID" value="PPK63022.1"/>
    <property type="molecule type" value="Genomic_DNA"/>
</dbReference>